<organism evidence="1 2">
    <name type="scientific">Brachyspira aalborgi</name>
    <dbReference type="NCBI Taxonomy" id="29522"/>
    <lineage>
        <taxon>Bacteria</taxon>
        <taxon>Pseudomonadati</taxon>
        <taxon>Spirochaetota</taxon>
        <taxon>Spirochaetia</taxon>
        <taxon>Brachyspirales</taxon>
        <taxon>Brachyspiraceae</taxon>
        <taxon>Brachyspira</taxon>
    </lineage>
</organism>
<proteinExistence type="predicted"/>
<accession>A0A5C8E0Z9</accession>
<evidence type="ECO:0000313" key="2">
    <source>
        <dbReference type="Proteomes" id="UP000324707"/>
    </source>
</evidence>
<dbReference type="AlphaFoldDB" id="A0A5C8E0Z9"/>
<comment type="caution">
    <text evidence="1">The sequence shown here is derived from an EMBL/GenBank/DDBJ whole genome shotgun (WGS) entry which is preliminary data.</text>
</comment>
<dbReference type="Proteomes" id="UP000324707">
    <property type="component" value="Unassembled WGS sequence"/>
</dbReference>
<dbReference type="RefSeq" id="WP_147737391.1">
    <property type="nucleotide sequence ID" value="NZ_SAXX01000024.1"/>
</dbReference>
<reference evidence="1 2" key="1">
    <citation type="journal article" date="1992" name="Lakartidningen">
        <title>[Penicillin V and not amoxicillin is the first choice preparation in acute otitis].</title>
        <authorList>
            <person name="Kamme C."/>
            <person name="Lundgren K."/>
            <person name="Prellner K."/>
        </authorList>
    </citation>
    <scope>NUCLEOTIDE SEQUENCE [LARGE SCALE GENOMIC DNA]</scope>
    <source>
        <strain evidence="1 2">PC5538III-lc</strain>
    </source>
</reference>
<gene>
    <name evidence="1" type="ORF">EPJ69_10760</name>
</gene>
<evidence type="ECO:0000313" key="1">
    <source>
        <dbReference type="EMBL" id="TXJ30052.1"/>
    </source>
</evidence>
<name>A0A5C8E0Z9_9SPIR</name>
<protein>
    <submittedName>
        <fullName evidence="1">Uncharacterized protein</fullName>
    </submittedName>
</protein>
<sequence>MCENAYIYNIKEYILFEFYKDRKEKNIVDLYFSDLSKLNDNDLKKSMADAVSTINGLIDCKILNFYDGIVVLTEKGFEYLDLNKEKYEYINQIYNYIIELIIEHGYIELKAIYLYLFCEFKNNFKNKFIQIAIFCACYKGKFNIPEDYNKIKTEQSTLEDIASKILSEDLYNFLKNKENINNKNFFYKFENLYKKEYEELKNRIYKITKNKKELNKSQILSCVFDISIKQNYKQYFNNQSKAMVYMLNEYYNKIMDYKYIPEYNNALFNGILKHFTILYSYTLTTISSMEKKINVKPIREIEYPNRIDSRNIFISSIKFKYFSSNIVEELSYLNVEVFLVRFFIELYIRKHIGNKKFEKINIKENIKNVFPNHENIKNIYNWTLLYIHAGFITDIWQIDFAAEEISKTKLDNINNDYYKNYKDSNSMEYEEKLKLINKCIENSFPNFEKKDFNDYYKDIFEDNIDDIVQLNAMIYVFEETHKELSIYNSMDFRCGIEKYNNYVYSSIINFFKGDKNSNKLININNVISNIYNLQYNINVEDENLLFIMSIFQIRQAIELKIKNILGIDFILSNNKILKIEGDKLIDFISKNKNIELDREIINIDMVRKIHNWTQCFIHSNSGNICNIWKYI</sequence>
<dbReference type="EMBL" id="SAXX01000024">
    <property type="protein sequence ID" value="TXJ30052.1"/>
    <property type="molecule type" value="Genomic_DNA"/>
</dbReference>